<dbReference type="InterPro" id="IPR036890">
    <property type="entry name" value="HATPase_C_sf"/>
</dbReference>
<dbReference type="SUPFAM" id="SSF55874">
    <property type="entry name" value="ATPase domain of HSP90 chaperone/DNA topoisomerase II/histidine kinase"/>
    <property type="match status" value="1"/>
</dbReference>
<evidence type="ECO:0000256" key="6">
    <source>
        <dbReference type="ARBA" id="ARBA00023012"/>
    </source>
</evidence>
<evidence type="ECO:0000313" key="9">
    <source>
        <dbReference type="EMBL" id="SNR24460.1"/>
    </source>
</evidence>
<dbReference type="EC" id="2.7.13.3" evidence="2"/>
<keyword evidence="10" id="KW-1185">Reference proteome</keyword>
<dbReference type="SUPFAM" id="SSF47384">
    <property type="entry name" value="Homodimeric domain of signal transducing histidine kinase"/>
    <property type="match status" value="1"/>
</dbReference>
<dbReference type="InterPro" id="IPR003594">
    <property type="entry name" value="HATPase_dom"/>
</dbReference>
<evidence type="ECO:0000256" key="7">
    <source>
        <dbReference type="SAM" id="MobiDB-lite"/>
    </source>
</evidence>
<dbReference type="InterPro" id="IPR005467">
    <property type="entry name" value="His_kinase_dom"/>
</dbReference>
<protein>
    <recommendedName>
        <fullName evidence="2">histidine kinase</fullName>
        <ecNumber evidence="2">2.7.13.3</ecNumber>
    </recommendedName>
</protein>
<organism evidence="9 10">
    <name type="scientific">Halorubrum vacuolatum</name>
    <name type="common">Natronobacterium vacuolatum</name>
    <dbReference type="NCBI Taxonomy" id="63740"/>
    <lineage>
        <taxon>Archaea</taxon>
        <taxon>Methanobacteriati</taxon>
        <taxon>Methanobacteriota</taxon>
        <taxon>Stenosarchaea group</taxon>
        <taxon>Halobacteria</taxon>
        <taxon>Halobacteriales</taxon>
        <taxon>Haloferacaceae</taxon>
        <taxon>Halorubrum</taxon>
    </lineage>
</organism>
<dbReference type="CDD" id="cd00075">
    <property type="entry name" value="HATPase"/>
    <property type="match status" value="1"/>
</dbReference>
<dbReference type="EMBL" id="FZNQ01000001">
    <property type="protein sequence ID" value="SNR24460.1"/>
    <property type="molecule type" value="Genomic_DNA"/>
</dbReference>
<dbReference type="Pfam" id="PF02518">
    <property type="entry name" value="HATPase_c"/>
    <property type="match status" value="1"/>
</dbReference>
<dbReference type="PANTHER" id="PTHR43711">
    <property type="entry name" value="TWO-COMPONENT HISTIDINE KINASE"/>
    <property type="match status" value="1"/>
</dbReference>
<evidence type="ECO:0000256" key="1">
    <source>
        <dbReference type="ARBA" id="ARBA00000085"/>
    </source>
</evidence>
<dbReference type="CDD" id="cd00082">
    <property type="entry name" value="HisKA"/>
    <property type="match status" value="1"/>
</dbReference>
<feature type="region of interest" description="Disordered" evidence="7">
    <location>
        <begin position="251"/>
        <end position="271"/>
    </location>
</feature>
<dbReference type="PANTHER" id="PTHR43711:SF1">
    <property type="entry name" value="HISTIDINE KINASE 1"/>
    <property type="match status" value="1"/>
</dbReference>
<keyword evidence="4" id="KW-0808">Transferase</keyword>
<name>A0A238UQN6_HALVU</name>
<evidence type="ECO:0000256" key="4">
    <source>
        <dbReference type="ARBA" id="ARBA00022679"/>
    </source>
</evidence>
<evidence type="ECO:0000256" key="2">
    <source>
        <dbReference type="ARBA" id="ARBA00012438"/>
    </source>
</evidence>
<dbReference type="GO" id="GO:0000155">
    <property type="term" value="F:phosphorelay sensor kinase activity"/>
    <property type="evidence" value="ECO:0007669"/>
    <property type="project" value="InterPro"/>
</dbReference>
<dbReference type="Gene3D" id="3.30.450.20">
    <property type="entry name" value="PAS domain"/>
    <property type="match status" value="1"/>
</dbReference>
<dbReference type="SMART" id="SM00387">
    <property type="entry name" value="HATPase_c"/>
    <property type="match status" value="1"/>
</dbReference>
<dbReference type="Gene3D" id="3.30.565.10">
    <property type="entry name" value="Histidine kinase-like ATPase, C-terminal domain"/>
    <property type="match status" value="1"/>
</dbReference>
<dbReference type="InterPro" id="IPR050736">
    <property type="entry name" value="Sensor_HK_Regulatory"/>
</dbReference>
<dbReference type="AlphaFoldDB" id="A0A238UQN6"/>
<dbReference type="Pfam" id="PF00512">
    <property type="entry name" value="HisKA"/>
    <property type="match status" value="1"/>
</dbReference>
<reference evidence="9 10" key="1">
    <citation type="submission" date="2017-06" db="EMBL/GenBank/DDBJ databases">
        <authorList>
            <person name="Kim H.J."/>
            <person name="Triplett B.A."/>
        </authorList>
    </citation>
    <scope>NUCLEOTIDE SEQUENCE [LARGE SCALE GENOMIC DNA]</scope>
    <source>
        <strain evidence="9 10">DSM 8800</strain>
    </source>
</reference>
<comment type="catalytic activity">
    <reaction evidence="1">
        <text>ATP + protein L-histidine = ADP + protein N-phospho-L-histidine.</text>
        <dbReference type="EC" id="2.7.13.3"/>
    </reaction>
</comment>
<evidence type="ECO:0000313" key="10">
    <source>
        <dbReference type="Proteomes" id="UP000198397"/>
    </source>
</evidence>
<sequence length="359" mass="40278">MSHGTGIRPGVPYRRPGGTVDRLVLESEPTERLPIDERSVNDWRERVHPDDRDRLCDALSDEEVDIAYRVRTEESNTWITERGVQASDDETIVGYLFPAGERVERRRRLERQRERLEEFVGVVSHDLRNPLSIAVGNLELARDLEGEQATERLDRVHEALERMDTLIADMLALAREGRIVEETAEADVERIVRQAWSTTGTGAPARLVIEDPLPRVPCDDRRLRRVFENLFRNAIEHGVDVDDPIEHVATPETLDRDSSTVDGPDELQASGGSMDVVRVVVGPTADGFYIDDDGPGIPPDRREQILEPGHSTRPDGTGFGLAIVERIVTAHGWEIEVTESRFGGARFEVTDVETVTDAE</sequence>
<keyword evidence="6" id="KW-0902">Two-component regulatory system</keyword>
<proteinExistence type="predicted"/>
<dbReference type="InterPro" id="IPR004358">
    <property type="entry name" value="Sig_transdc_His_kin-like_C"/>
</dbReference>
<feature type="domain" description="Histidine kinase" evidence="8">
    <location>
        <begin position="122"/>
        <end position="350"/>
    </location>
</feature>
<dbReference type="Proteomes" id="UP000198397">
    <property type="component" value="Unassembled WGS sequence"/>
</dbReference>
<dbReference type="PROSITE" id="PS50109">
    <property type="entry name" value="HIS_KIN"/>
    <property type="match status" value="1"/>
</dbReference>
<accession>A0A238UQN6</accession>
<dbReference type="SMART" id="SM00388">
    <property type="entry name" value="HisKA"/>
    <property type="match status" value="1"/>
</dbReference>
<gene>
    <name evidence="9" type="ORF">SAMN06264855_101265</name>
</gene>
<dbReference type="RefSeq" id="WP_245809884.1">
    <property type="nucleotide sequence ID" value="NZ_FZNQ01000001.1"/>
</dbReference>
<evidence type="ECO:0000256" key="3">
    <source>
        <dbReference type="ARBA" id="ARBA00022553"/>
    </source>
</evidence>
<dbReference type="PRINTS" id="PR00344">
    <property type="entry name" value="BCTRLSENSOR"/>
</dbReference>
<evidence type="ECO:0000259" key="8">
    <source>
        <dbReference type="PROSITE" id="PS50109"/>
    </source>
</evidence>
<dbReference type="Gene3D" id="1.10.287.130">
    <property type="match status" value="1"/>
</dbReference>
<keyword evidence="5 9" id="KW-0418">Kinase</keyword>
<dbReference type="InterPro" id="IPR003661">
    <property type="entry name" value="HisK_dim/P_dom"/>
</dbReference>
<evidence type="ECO:0000256" key="5">
    <source>
        <dbReference type="ARBA" id="ARBA00022777"/>
    </source>
</evidence>
<dbReference type="InterPro" id="IPR036097">
    <property type="entry name" value="HisK_dim/P_sf"/>
</dbReference>
<keyword evidence="3" id="KW-0597">Phosphoprotein</keyword>